<gene>
    <name evidence="2" type="ORF">BET99_02570</name>
</gene>
<feature type="transmembrane region" description="Helical" evidence="1">
    <location>
        <begin position="69"/>
        <end position="92"/>
    </location>
</feature>
<dbReference type="AlphaFoldDB" id="A0A1J5TY28"/>
<protein>
    <submittedName>
        <fullName evidence="2">Uncharacterized protein</fullName>
    </submittedName>
</protein>
<proteinExistence type="predicted"/>
<keyword evidence="1" id="KW-1133">Transmembrane helix</keyword>
<feature type="transmembrane region" description="Helical" evidence="1">
    <location>
        <begin position="173"/>
        <end position="192"/>
    </location>
</feature>
<keyword evidence="1" id="KW-0812">Transmembrane</keyword>
<evidence type="ECO:0000313" key="3">
    <source>
        <dbReference type="Proteomes" id="UP000183615"/>
    </source>
</evidence>
<keyword evidence="1" id="KW-0472">Membrane</keyword>
<name>A0A1J5TY28_9ARCH</name>
<feature type="transmembrane region" description="Helical" evidence="1">
    <location>
        <begin position="198"/>
        <end position="217"/>
    </location>
</feature>
<feature type="transmembrane region" description="Helical" evidence="1">
    <location>
        <begin position="104"/>
        <end position="124"/>
    </location>
</feature>
<sequence length="230" mass="25720">MDSIIFQANVIGMLMYIIPAMLLFFYIINGLEERLVERKLYLACGIGVVLGSVAQVIMFLSGTDLYTDVAYASMILVTPFIVMIFMYIGVNLKTFKDEPAAPHYSAGYGLFFGGAIEFWKLLITESRYSDMSLGDFLLITSFGLATVLFLGGAGMWIAYAIRNDNGIRIAARLAFLYLFLQYLYASALEHVLYGLHDLLLIIACLMAFFVVSGALFHQGYLRLPKIKKTD</sequence>
<accession>A0A1J5TY28</accession>
<feature type="transmembrane region" description="Helical" evidence="1">
    <location>
        <begin position="136"/>
        <end position="161"/>
    </location>
</feature>
<feature type="transmembrane region" description="Helical" evidence="1">
    <location>
        <begin position="40"/>
        <end position="63"/>
    </location>
</feature>
<organism evidence="2 3">
    <name type="scientific">Marine Group III euryarchaeote CG-Epi2</name>
    <dbReference type="NCBI Taxonomy" id="1888996"/>
    <lineage>
        <taxon>Archaea</taxon>
        <taxon>Methanobacteriati</taxon>
        <taxon>Thermoplasmatota</taxon>
        <taxon>Thermoplasmata</taxon>
        <taxon>Candidatus Thermoprofundales</taxon>
    </lineage>
</organism>
<feature type="transmembrane region" description="Helical" evidence="1">
    <location>
        <begin position="6"/>
        <end position="28"/>
    </location>
</feature>
<evidence type="ECO:0000313" key="2">
    <source>
        <dbReference type="EMBL" id="OIR21413.1"/>
    </source>
</evidence>
<reference evidence="2 3" key="1">
    <citation type="submission" date="2016-08" db="EMBL/GenBank/DDBJ databases">
        <title>New Insights into Marine Group III Euryarchaeota, from dark to light.</title>
        <authorList>
            <person name="Haro-Moreno J.M."/>
            <person name="Rodriguez-Valera F."/>
            <person name="Lopez-Garcia P."/>
            <person name="Moreira D."/>
            <person name="Martin-Cuadrado A.B."/>
        </authorList>
    </citation>
    <scope>NUCLEOTIDE SEQUENCE [LARGE SCALE GENOMIC DNA]</scope>
    <source>
        <strain evidence="2">CG-Epi2</strain>
    </source>
</reference>
<dbReference type="Proteomes" id="UP000183615">
    <property type="component" value="Unassembled WGS sequence"/>
</dbReference>
<dbReference type="EMBL" id="MIYZ01000042">
    <property type="protein sequence ID" value="OIR21413.1"/>
    <property type="molecule type" value="Genomic_DNA"/>
</dbReference>
<evidence type="ECO:0000256" key="1">
    <source>
        <dbReference type="SAM" id="Phobius"/>
    </source>
</evidence>
<comment type="caution">
    <text evidence="2">The sequence shown here is derived from an EMBL/GenBank/DDBJ whole genome shotgun (WGS) entry which is preliminary data.</text>
</comment>